<evidence type="ECO:0000313" key="11">
    <source>
        <dbReference type="EMBL" id="GMA19834.1"/>
    </source>
</evidence>
<keyword evidence="4" id="KW-1003">Cell membrane</keyword>
<evidence type="ECO:0000256" key="9">
    <source>
        <dbReference type="ARBA" id="ARBA00023136"/>
    </source>
</evidence>
<keyword evidence="3" id="KW-0813">Transport</keyword>
<evidence type="ECO:0000313" key="12">
    <source>
        <dbReference type="Proteomes" id="UP001157109"/>
    </source>
</evidence>
<evidence type="ECO:0000256" key="2">
    <source>
        <dbReference type="ARBA" id="ARBA00006742"/>
    </source>
</evidence>
<comment type="similarity">
    <text evidence="2">Belongs to the YajC family.</text>
</comment>
<keyword evidence="12" id="KW-1185">Reference proteome</keyword>
<organism evidence="11 12">
    <name type="scientific">Arsenicicoccus piscis</name>
    <dbReference type="NCBI Taxonomy" id="673954"/>
    <lineage>
        <taxon>Bacteria</taxon>
        <taxon>Bacillati</taxon>
        <taxon>Actinomycetota</taxon>
        <taxon>Actinomycetes</taxon>
        <taxon>Micrococcales</taxon>
        <taxon>Intrasporangiaceae</taxon>
        <taxon>Arsenicicoccus</taxon>
    </lineage>
</organism>
<keyword evidence="8" id="KW-0811">Translocation</keyword>
<comment type="subcellular location">
    <subcellularLocation>
        <location evidence="1">Cell membrane</location>
        <topology evidence="1">Single-pass membrane protein</topology>
    </subcellularLocation>
</comment>
<sequence length="117" mass="12470">MHFGPLDCKGPHLMFVSGLLPMADQGSASWLSLVMFALPLLLVFYFLMAGRARQKAATARSRAVAVGDKVVTTSGLYGTVVALSDSIASLETAPGVVMEFDRRAILGAIDDKPVTER</sequence>
<proteinExistence type="inferred from homology"/>
<keyword evidence="5 10" id="KW-0812">Transmembrane</keyword>
<reference evidence="12" key="1">
    <citation type="journal article" date="2019" name="Int. J. Syst. Evol. Microbiol.">
        <title>The Global Catalogue of Microorganisms (GCM) 10K type strain sequencing project: providing services to taxonomists for standard genome sequencing and annotation.</title>
        <authorList>
            <consortium name="The Broad Institute Genomics Platform"/>
            <consortium name="The Broad Institute Genome Sequencing Center for Infectious Disease"/>
            <person name="Wu L."/>
            <person name="Ma J."/>
        </authorList>
    </citation>
    <scope>NUCLEOTIDE SEQUENCE [LARGE SCALE GENOMIC DNA]</scope>
    <source>
        <strain evidence="12">NBRC 105830</strain>
    </source>
</reference>
<evidence type="ECO:0000256" key="3">
    <source>
        <dbReference type="ARBA" id="ARBA00022448"/>
    </source>
</evidence>
<comment type="caution">
    <text evidence="11">The sequence shown here is derived from an EMBL/GenBank/DDBJ whole genome shotgun (WGS) entry which is preliminary data.</text>
</comment>
<protein>
    <recommendedName>
        <fullName evidence="13">Preprotein translocase subunit YajC</fullName>
    </recommendedName>
</protein>
<dbReference type="NCBIfam" id="TIGR00739">
    <property type="entry name" value="yajC"/>
    <property type="match status" value="1"/>
</dbReference>
<evidence type="ECO:0000256" key="5">
    <source>
        <dbReference type="ARBA" id="ARBA00022692"/>
    </source>
</evidence>
<evidence type="ECO:0000256" key="8">
    <source>
        <dbReference type="ARBA" id="ARBA00023010"/>
    </source>
</evidence>
<gene>
    <name evidence="11" type="ORF">GCM10025862_18550</name>
</gene>
<accession>A0ABQ6HQT4</accession>
<evidence type="ECO:0000256" key="4">
    <source>
        <dbReference type="ARBA" id="ARBA00022475"/>
    </source>
</evidence>
<evidence type="ECO:0000256" key="10">
    <source>
        <dbReference type="SAM" id="Phobius"/>
    </source>
</evidence>
<dbReference type="SMART" id="SM01323">
    <property type="entry name" value="YajC"/>
    <property type="match status" value="1"/>
</dbReference>
<dbReference type="Proteomes" id="UP001157109">
    <property type="component" value="Unassembled WGS sequence"/>
</dbReference>
<evidence type="ECO:0000256" key="1">
    <source>
        <dbReference type="ARBA" id="ARBA00004162"/>
    </source>
</evidence>
<dbReference type="PANTHER" id="PTHR33909:SF1">
    <property type="entry name" value="SEC TRANSLOCON ACCESSORY COMPLEX SUBUNIT YAJC"/>
    <property type="match status" value="1"/>
</dbReference>
<evidence type="ECO:0008006" key="13">
    <source>
        <dbReference type="Google" id="ProtNLM"/>
    </source>
</evidence>
<dbReference type="Pfam" id="PF02699">
    <property type="entry name" value="YajC"/>
    <property type="match status" value="1"/>
</dbReference>
<dbReference type="EMBL" id="BSUJ01000001">
    <property type="protein sequence ID" value="GMA19834.1"/>
    <property type="molecule type" value="Genomic_DNA"/>
</dbReference>
<dbReference type="PANTHER" id="PTHR33909">
    <property type="entry name" value="SEC TRANSLOCON ACCESSORY COMPLEX SUBUNIT YAJC"/>
    <property type="match status" value="1"/>
</dbReference>
<evidence type="ECO:0000256" key="6">
    <source>
        <dbReference type="ARBA" id="ARBA00022927"/>
    </source>
</evidence>
<dbReference type="InterPro" id="IPR003849">
    <property type="entry name" value="Preprotein_translocase_YajC"/>
</dbReference>
<keyword evidence="6" id="KW-0653">Protein transport</keyword>
<name>A0ABQ6HQT4_9MICO</name>
<keyword evidence="9 10" id="KW-0472">Membrane</keyword>
<feature type="transmembrane region" description="Helical" evidence="10">
    <location>
        <begin position="28"/>
        <end position="47"/>
    </location>
</feature>
<dbReference type="RefSeq" id="WP_284284496.1">
    <property type="nucleotide sequence ID" value="NZ_BSUJ01000001.1"/>
</dbReference>
<evidence type="ECO:0000256" key="7">
    <source>
        <dbReference type="ARBA" id="ARBA00022989"/>
    </source>
</evidence>
<keyword evidence="7 10" id="KW-1133">Transmembrane helix</keyword>
<dbReference type="PRINTS" id="PR01853">
    <property type="entry name" value="YAJCTRNLCASE"/>
</dbReference>